<protein>
    <submittedName>
        <fullName evidence="2">Uncharacterized protein</fullName>
    </submittedName>
</protein>
<dbReference type="Proteomes" id="UP000095281">
    <property type="component" value="Unplaced"/>
</dbReference>
<evidence type="ECO:0000313" key="1">
    <source>
        <dbReference type="Proteomes" id="UP000095281"/>
    </source>
</evidence>
<accession>A0A1I8BLV9</accession>
<reference evidence="2" key="1">
    <citation type="submission" date="2016-11" db="UniProtKB">
        <authorList>
            <consortium name="WormBaseParasite"/>
        </authorList>
    </citation>
    <scope>IDENTIFICATION</scope>
</reference>
<sequence length="169" mass="20297">MQYFEAYDHLEVKSIFWINRMNQMACLNDLPKEPLQKLETELSNNIYNAKLAIGELATAAYLERFIPLIYSYIVDIDRDKNEACKEYNYFYQILQNFNENALNFYDIYGLMNDKNKRSFEFYFARQLIKEFREERNYHSGIVDEENPVYLPQPHIKLVNNIYEKCNGGH</sequence>
<dbReference type="AlphaFoldDB" id="A0A1I8BLV9"/>
<keyword evidence="1" id="KW-1185">Reference proteome</keyword>
<dbReference type="WBParaSite" id="MhA1_Contig314.frz3.gene3">
    <property type="protein sequence ID" value="MhA1_Contig314.frz3.gene3"/>
    <property type="gene ID" value="MhA1_Contig314.frz3.gene3"/>
</dbReference>
<organism evidence="1 2">
    <name type="scientific">Meloidogyne hapla</name>
    <name type="common">Root-knot nematode worm</name>
    <dbReference type="NCBI Taxonomy" id="6305"/>
    <lineage>
        <taxon>Eukaryota</taxon>
        <taxon>Metazoa</taxon>
        <taxon>Ecdysozoa</taxon>
        <taxon>Nematoda</taxon>
        <taxon>Chromadorea</taxon>
        <taxon>Rhabditida</taxon>
        <taxon>Tylenchina</taxon>
        <taxon>Tylenchomorpha</taxon>
        <taxon>Tylenchoidea</taxon>
        <taxon>Meloidogynidae</taxon>
        <taxon>Meloidogyninae</taxon>
        <taxon>Meloidogyne</taxon>
    </lineage>
</organism>
<proteinExistence type="predicted"/>
<name>A0A1I8BLV9_MELHA</name>
<evidence type="ECO:0000313" key="2">
    <source>
        <dbReference type="WBParaSite" id="MhA1_Contig314.frz3.gene3"/>
    </source>
</evidence>